<reference evidence="5" key="1">
    <citation type="submission" date="2022-11" db="UniProtKB">
        <authorList>
            <consortium name="WormBaseParasite"/>
        </authorList>
    </citation>
    <scope>IDENTIFICATION</scope>
</reference>
<dbReference type="InterPro" id="IPR050525">
    <property type="entry name" value="ECM_Assembly_Org"/>
</dbReference>
<feature type="chain" id="PRO_5036918146" evidence="2">
    <location>
        <begin position="26"/>
        <end position="636"/>
    </location>
</feature>
<dbReference type="InterPro" id="IPR036465">
    <property type="entry name" value="vWFA_dom_sf"/>
</dbReference>
<keyword evidence="2" id="KW-0732">Signal</keyword>
<dbReference type="SUPFAM" id="SSF53300">
    <property type="entry name" value="vWA-like"/>
    <property type="match status" value="3"/>
</dbReference>
<dbReference type="AlphaFoldDB" id="A0A914W167"/>
<dbReference type="WBParaSite" id="PSAMB.scaffold2818size21114.g19260.t1">
    <property type="protein sequence ID" value="PSAMB.scaffold2818size21114.g19260.t1"/>
    <property type="gene ID" value="PSAMB.scaffold2818size21114.g19260"/>
</dbReference>
<feature type="compositionally biased region" description="Basic and acidic residues" evidence="1">
    <location>
        <begin position="227"/>
        <end position="246"/>
    </location>
</feature>
<dbReference type="Gene3D" id="3.40.50.410">
    <property type="entry name" value="von Willebrand factor, type A domain"/>
    <property type="match status" value="3"/>
</dbReference>
<dbReference type="SMART" id="SM00327">
    <property type="entry name" value="VWA"/>
    <property type="match status" value="3"/>
</dbReference>
<dbReference type="Pfam" id="PF00092">
    <property type="entry name" value="VWA"/>
    <property type="match status" value="3"/>
</dbReference>
<sequence>MKSATLYSRALLAAVACLLAPIVIAQESEKCPKGQVDVVVVVDTSSENADLFQKQQDRLAAVIGLLDSLTPNAKLAVVSYNSQAEVIASLTSPDAAHIAKALTTIEALKPTATATSTVPALEAAINELKSNGRGGPKIVILAHDGKTNDTLEQVLEEDEKLKETGANVFVVTADAEPDLTVLVGYAGDRARVYATEEDKNAFVEQLRNLTDAVFCTESAVLPTDTASSKEKTSSTAAKEEKSKEVTETEAVPIAPQEEAAPTTVKAEVGGKATSPKPKSSKEASKETTDGQALPSGDCEFSKVDLMILLDTSGSVADAFAAERAFAEDLIKALPLGSFDSGDLQVSVISFSEVTKVALPFQPARSQKQTIREIGSIKHTGGSTRISPAIQQGIGELDRAKRADAKQIFILISDGRGSDFWTAAANTGKQLQATNAEIFSVTQSSDYNIPELVLYAGSKERVFVGPKKNDFVAEASRRIRDCLNPSPHVTKPGQVKTKVVTELLSDSCPDNVDLVFIIDSSGSVTDDFVKERKFATDLIEAAPAGDFDERIAVAAVRFSKSAELVFPFGEVKGQAQLIEHINNINHTGGATSAVSGVNTAVQEINAHHRKGARLVVVLISGTVLMIWPWKLCCRFDF</sequence>
<feature type="domain" description="VWFA" evidence="3">
    <location>
        <begin position="37"/>
        <end position="213"/>
    </location>
</feature>
<dbReference type="PANTHER" id="PTHR24020">
    <property type="entry name" value="COLLAGEN ALPHA"/>
    <property type="match status" value="1"/>
</dbReference>
<name>A0A914W167_9BILA</name>
<dbReference type="InterPro" id="IPR002035">
    <property type="entry name" value="VWF_A"/>
</dbReference>
<feature type="region of interest" description="Disordered" evidence="1">
    <location>
        <begin position="222"/>
        <end position="295"/>
    </location>
</feature>
<evidence type="ECO:0000259" key="3">
    <source>
        <dbReference type="PROSITE" id="PS50234"/>
    </source>
</evidence>
<organism evidence="4 5">
    <name type="scientific">Plectus sambesii</name>
    <dbReference type="NCBI Taxonomy" id="2011161"/>
    <lineage>
        <taxon>Eukaryota</taxon>
        <taxon>Metazoa</taxon>
        <taxon>Ecdysozoa</taxon>
        <taxon>Nematoda</taxon>
        <taxon>Chromadorea</taxon>
        <taxon>Plectida</taxon>
        <taxon>Plectina</taxon>
        <taxon>Plectoidea</taxon>
        <taxon>Plectidae</taxon>
        <taxon>Plectus</taxon>
    </lineage>
</organism>
<evidence type="ECO:0000313" key="4">
    <source>
        <dbReference type="Proteomes" id="UP000887566"/>
    </source>
</evidence>
<proteinExistence type="predicted"/>
<feature type="domain" description="VWFA" evidence="3">
    <location>
        <begin position="512"/>
        <end position="619"/>
    </location>
</feature>
<evidence type="ECO:0000313" key="5">
    <source>
        <dbReference type="WBParaSite" id="PSAMB.scaffold2818size21114.g19260.t1"/>
    </source>
</evidence>
<feature type="signal peptide" evidence="2">
    <location>
        <begin position="1"/>
        <end position="25"/>
    </location>
</feature>
<keyword evidence="4" id="KW-1185">Reference proteome</keyword>
<feature type="compositionally biased region" description="Basic and acidic residues" evidence="1">
    <location>
        <begin position="279"/>
        <end position="288"/>
    </location>
</feature>
<dbReference type="CDD" id="cd00198">
    <property type="entry name" value="vWFA"/>
    <property type="match status" value="2"/>
</dbReference>
<evidence type="ECO:0000256" key="1">
    <source>
        <dbReference type="SAM" id="MobiDB-lite"/>
    </source>
</evidence>
<dbReference type="Proteomes" id="UP000887566">
    <property type="component" value="Unplaced"/>
</dbReference>
<evidence type="ECO:0000256" key="2">
    <source>
        <dbReference type="SAM" id="SignalP"/>
    </source>
</evidence>
<protein>
    <submittedName>
        <fullName evidence="5">VWFA domain-containing protein</fullName>
    </submittedName>
</protein>
<dbReference type="PROSITE" id="PS50234">
    <property type="entry name" value="VWFA"/>
    <property type="match status" value="3"/>
</dbReference>
<feature type="domain" description="VWFA" evidence="3">
    <location>
        <begin position="304"/>
        <end position="478"/>
    </location>
</feature>
<accession>A0A914W167</accession>